<dbReference type="Proteomes" id="UP001549145">
    <property type="component" value="Unassembled WGS sequence"/>
</dbReference>
<name>A0ABV2LBY1_9HYPH</name>
<evidence type="ECO:0000313" key="1">
    <source>
        <dbReference type="EMBL" id="MET3695342.1"/>
    </source>
</evidence>
<proteinExistence type="predicted"/>
<keyword evidence="2" id="KW-1185">Reference proteome</keyword>
<protein>
    <submittedName>
        <fullName evidence="1">Uncharacterized protein</fullName>
    </submittedName>
</protein>
<gene>
    <name evidence="1" type="ORF">ABID43_004910</name>
</gene>
<accession>A0ABV2LBY1</accession>
<sequence>MRAPFPRRGSDAETKRKAKARLPVYRAMCELGTGVVFADPGTRRFGPPSAMPFVAIFDDQSFQGPSAFDAPSLYAVLSQVQRVVVLTSEPTSEPYAWTATLLPGGISALVVETDPAQGEDWYRFIRGYAPDVRMIVLP</sequence>
<reference evidence="1 2" key="1">
    <citation type="submission" date="2024-06" db="EMBL/GenBank/DDBJ databases">
        <title>Genomic Encyclopedia of Type Strains, Phase IV (KMG-IV): sequencing the most valuable type-strain genomes for metagenomic binning, comparative biology and taxonomic classification.</title>
        <authorList>
            <person name="Goeker M."/>
        </authorList>
    </citation>
    <scope>NUCLEOTIDE SEQUENCE [LARGE SCALE GENOMIC DNA]</scope>
    <source>
        <strain evidence="1 2">DSM 21331</strain>
    </source>
</reference>
<evidence type="ECO:0000313" key="2">
    <source>
        <dbReference type="Proteomes" id="UP001549145"/>
    </source>
</evidence>
<organism evidence="1 2">
    <name type="scientific">Methylobacterium goesingense</name>
    <dbReference type="NCBI Taxonomy" id="243690"/>
    <lineage>
        <taxon>Bacteria</taxon>
        <taxon>Pseudomonadati</taxon>
        <taxon>Pseudomonadota</taxon>
        <taxon>Alphaproteobacteria</taxon>
        <taxon>Hyphomicrobiales</taxon>
        <taxon>Methylobacteriaceae</taxon>
        <taxon>Methylobacterium</taxon>
    </lineage>
</organism>
<dbReference type="EMBL" id="JBEPMM010000026">
    <property type="protein sequence ID" value="MET3695342.1"/>
    <property type="molecule type" value="Genomic_DNA"/>
</dbReference>
<comment type="caution">
    <text evidence="1">The sequence shown here is derived from an EMBL/GenBank/DDBJ whole genome shotgun (WGS) entry which is preliminary data.</text>
</comment>
<dbReference type="RefSeq" id="WP_238278985.1">
    <property type="nucleotide sequence ID" value="NZ_BPQL01000048.1"/>
</dbReference>